<accession>A0A8J2R286</accession>
<dbReference type="InterPro" id="IPR013818">
    <property type="entry name" value="Lipase"/>
</dbReference>
<gene>
    <name evidence="6" type="ORF">DCHRY22_LOCUS12944</name>
</gene>
<evidence type="ECO:0000259" key="5">
    <source>
        <dbReference type="Pfam" id="PF00151"/>
    </source>
</evidence>
<name>A0A8J2R286_9NEOP</name>
<dbReference type="Gene3D" id="3.40.50.1820">
    <property type="entry name" value="alpha/beta hydrolase"/>
    <property type="match status" value="1"/>
</dbReference>
<dbReference type="Proteomes" id="UP000789524">
    <property type="component" value="Unassembled WGS sequence"/>
</dbReference>
<dbReference type="PANTHER" id="PTHR11610:SF36">
    <property type="entry name" value="LIPASE MEMBER H-A-LIKE PROTEIN"/>
    <property type="match status" value="1"/>
</dbReference>
<dbReference type="GO" id="GO:0005615">
    <property type="term" value="C:extracellular space"/>
    <property type="evidence" value="ECO:0007669"/>
    <property type="project" value="TreeGrafter"/>
</dbReference>
<organism evidence="6 7">
    <name type="scientific">Danaus chrysippus</name>
    <name type="common">African queen</name>
    <dbReference type="NCBI Taxonomy" id="151541"/>
    <lineage>
        <taxon>Eukaryota</taxon>
        <taxon>Metazoa</taxon>
        <taxon>Ecdysozoa</taxon>
        <taxon>Arthropoda</taxon>
        <taxon>Hexapoda</taxon>
        <taxon>Insecta</taxon>
        <taxon>Pterygota</taxon>
        <taxon>Neoptera</taxon>
        <taxon>Endopterygota</taxon>
        <taxon>Lepidoptera</taxon>
        <taxon>Glossata</taxon>
        <taxon>Ditrysia</taxon>
        <taxon>Papilionoidea</taxon>
        <taxon>Nymphalidae</taxon>
        <taxon>Danainae</taxon>
        <taxon>Danaini</taxon>
        <taxon>Danaina</taxon>
        <taxon>Danaus</taxon>
        <taxon>Anosia</taxon>
    </lineage>
</organism>
<keyword evidence="3" id="KW-0964">Secreted</keyword>
<dbReference type="Pfam" id="PF00151">
    <property type="entry name" value="Lipase"/>
    <property type="match status" value="1"/>
</dbReference>
<reference evidence="6" key="1">
    <citation type="submission" date="2021-09" db="EMBL/GenBank/DDBJ databases">
        <authorList>
            <person name="Martin H S."/>
        </authorList>
    </citation>
    <scope>NUCLEOTIDE SEQUENCE</scope>
</reference>
<evidence type="ECO:0000313" key="6">
    <source>
        <dbReference type="EMBL" id="CAG9578932.1"/>
    </source>
</evidence>
<dbReference type="GO" id="GO:0016042">
    <property type="term" value="P:lipid catabolic process"/>
    <property type="evidence" value="ECO:0007669"/>
    <property type="project" value="TreeGrafter"/>
</dbReference>
<comment type="similarity">
    <text evidence="2 4">Belongs to the AB hydrolase superfamily. Lipase family.</text>
</comment>
<dbReference type="PANTHER" id="PTHR11610">
    <property type="entry name" value="LIPASE"/>
    <property type="match status" value="1"/>
</dbReference>
<evidence type="ECO:0000256" key="1">
    <source>
        <dbReference type="ARBA" id="ARBA00004613"/>
    </source>
</evidence>
<dbReference type="EMBL" id="CAKASE010000078">
    <property type="protein sequence ID" value="CAG9578932.1"/>
    <property type="molecule type" value="Genomic_DNA"/>
</dbReference>
<feature type="domain" description="Lipase" evidence="5">
    <location>
        <begin position="16"/>
        <end position="112"/>
    </location>
</feature>
<evidence type="ECO:0000313" key="7">
    <source>
        <dbReference type="Proteomes" id="UP000789524"/>
    </source>
</evidence>
<dbReference type="InterPro" id="IPR029058">
    <property type="entry name" value="AB_hydrolase_fold"/>
</dbReference>
<dbReference type="InterPro" id="IPR000734">
    <property type="entry name" value="TAG_lipase"/>
</dbReference>
<proteinExistence type="inferred from homology"/>
<keyword evidence="7" id="KW-1185">Reference proteome</keyword>
<evidence type="ECO:0000256" key="3">
    <source>
        <dbReference type="ARBA" id="ARBA00022525"/>
    </source>
</evidence>
<evidence type="ECO:0000256" key="4">
    <source>
        <dbReference type="RuleBase" id="RU004262"/>
    </source>
</evidence>
<evidence type="ECO:0000256" key="2">
    <source>
        <dbReference type="ARBA" id="ARBA00010701"/>
    </source>
</evidence>
<dbReference type="GO" id="GO:0017171">
    <property type="term" value="F:serine hydrolase activity"/>
    <property type="evidence" value="ECO:0007669"/>
    <property type="project" value="TreeGrafter"/>
</dbReference>
<sequence>MVVQIPPLHSLIWSFVSGLDPARPLVADYGSRLFRLGREDAYVVQVVHTNAGFLGESGQIGHADFCVNGGRMQPGCKGHLMRVARCSHFMSACYFSASVSKRLRIVGVPCDSSCPKQDRWGIRPGGRPLKLGDDVPDSLVFNYLVTMYILMHVARGMYCVSLDHQQNCPFD</sequence>
<dbReference type="GO" id="GO:0016298">
    <property type="term" value="F:lipase activity"/>
    <property type="evidence" value="ECO:0007669"/>
    <property type="project" value="InterPro"/>
</dbReference>
<dbReference type="OrthoDB" id="8183961at2759"/>
<protein>
    <submittedName>
        <fullName evidence="6">(African queen) hypothetical protein</fullName>
    </submittedName>
</protein>
<comment type="caution">
    <text evidence="6">The sequence shown here is derived from an EMBL/GenBank/DDBJ whole genome shotgun (WGS) entry which is preliminary data.</text>
</comment>
<dbReference type="AlphaFoldDB" id="A0A8J2R286"/>
<dbReference type="SUPFAM" id="SSF53474">
    <property type="entry name" value="alpha/beta-Hydrolases"/>
    <property type="match status" value="1"/>
</dbReference>
<comment type="subcellular location">
    <subcellularLocation>
        <location evidence="1">Secreted</location>
    </subcellularLocation>
</comment>